<keyword evidence="4" id="KW-0747">Spliceosome</keyword>
<dbReference type="FunFam" id="3.30.70.330:FF:000294">
    <property type="entry name" value="Serine/arginine-rich splicing factor RS31"/>
    <property type="match status" value="1"/>
</dbReference>
<dbReference type="Gene3D" id="3.30.70.330">
    <property type="match status" value="2"/>
</dbReference>
<comment type="similarity">
    <text evidence="9">Belongs to the splicing factor SR family. RS subfamily.</text>
</comment>
<comment type="caution">
    <text evidence="13">The sequence shown here is derived from an EMBL/GenBank/DDBJ whole genome shotgun (WGS) entry which is preliminary data.</text>
</comment>
<keyword evidence="8" id="KW-0539">Nucleus</keyword>
<keyword evidence="14" id="KW-1185">Reference proteome</keyword>
<dbReference type="GO" id="GO:0006397">
    <property type="term" value="P:mRNA processing"/>
    <property type="evidence" value="ECO:0007669"/>
    <property type="project" value="UniProtKB-KW"/>
</dbReference>
<dbReference type="AlphaFoldDB" id="A0A565BYS9"/>
<evidence type="ECO:0000256" key="2">
    <source>
        <dbReference type="ARBA" id="ARBA00022553"/>
    </source>
</evidence>
<evidence type="ECO:0000256" key="11">
    <source>
        <dbReference type="SAM" id="MobiDB-lite"/>
    </source>
</evidence>
<feature type="region of interest" description="Disordered" evidence="11">
    <location>
        <begin position="167"/>
        <end position="259"/>
    </location>
</feature>
<evidence type="ECO:0000313" key="13">
    <source>
        <dbReference type="EMBL" id="VVB06555.1"/>
    </source>
</evidence>
<comment type="subcellular location">
    <subcellularLocation>
        <location evidence="1">Nucleus speckle</location>
    </subcellularLocation>
</comment>
<dbReference type="Pfam" id="PF00076">
    <property type="entry name" value="RRM_1"/>
    <property type="match status" value="2"/>
</dbReference>
<reference evidence="13" key="1">
    <citation type="submission" date="2019-07" db="EMBL/GenBank/DDBJ databases">
        <authorList>
            <person name="Dittberner H."/>
        </authorList>
    </citation>
    <scope>NUCLEOTIDE SEQUENCE [LARGE SCALE GENOMIC DNA]</scope>
</reference>
<dbReference type="GO" id="GO:0003723">
    <property type="term" value="F:RNA binding"/>
    <property type="evidence" value="ECO:0007669"/>
    <property type="project" value="UniProtKB-UniRule"/>
</dbReference>
<dbReference type="PANTHER" id="PTHR23147">
    <property type="entry name" value="SERINE/ARGININE RICH SPLICING FACTOR"/>
    <property type="match status" value="1"/>
</dbReference>
<accession>A0A565BYS9</accession>
<dbReference type="GO" id="GO:0005681">
    <property type="term" value="C:spliceosomal complex"/>
    <property type="evidence" value="ECO:0007669"/>
    <property type="project" value="UniProtKB-KW"/>
</dbReference>
<dbReference type="OrthoDB" id="5970at2759"/>
<dbReference type="InterPro" id="IPR050907">
    <property type="entry name" value="SRSF"/>
</dbReference>
<evidence type="ECO:0000256" key="1">
    <source>
        <dbReference type="ARBA" id="ARBA00004324"/>
    </source>
</evidence>
<dbReference type="SMART" id="SM00360">
    <property type="entry name" value="RRM"/>
    <property type="match status" value="2"/>
</dbReference>
<protein>
    <recommendedName>
        <fullName evidence="12">RRM domain-containing protein</fullName>
    </recommendedName>
</protein>
<feature type="compositionally biased region" description="Basic and acidic residues" evidence="11">
    <location>
        <begin position="195"/>
        <end position="259"/>
    </location>
</feature>
<evidence type="ECO:0000256" key="5">
    <source>
        <dbReference type="ARBA" id="ARBA00022737"/>
    </source>
</evidence>
<evidence type="ECO:0000256" key="4">
    <source>
        <dbReference type="ARBA" id="ARBA00022728"/>
    </source>
</evidence>
<evidence type="ECO:0000256" key="9">
    <source>
        <dbReference type="ARBA" id="ARBA00061587"/>
    </source>
</evidence>
<dbReference type="PROSITE" id="PS50102">
    <property type="entry name" value="RRM"/>
    <property type="match status" value="2"/>
</dbReference>
<dbReference type="InterPro" id="IPR012677">
    <property type="entry name" value="Nucleotide-bd_a/b_plait_sf"/>
</dbReference>
<dbReference type="GO" id="GO:0016607">
    <property type="term" value="C:nuclear speck"/>
    <property type="evidence" value="ECO:0007669"/>
    <property type="project" value="UniProtKB-SubCell"/>
</dbReference>
<keyword evidence="6 10" id="KW-0694">RNA-binding</keyword>
<dbReference type="InterPro" id="IPR035979">
    <property type="entry name" value="RBD_domain_sf"/>
</dbReference>
<evidence type="ECO:0000256" key="3">
    <source>
        <dbReference type="ARBA" id="ARBA00022664"/>
    </source>
</evidence>
<proteinExistence type="inferred from homology"/>
<name>A0A565BYS9_9BRAS</name>
<organism evidence="13 14">
    <name type="scientific">Arabis nemorensis</name>
    <dbReference type="NCBI Taxonomy" id="586526"/>
    <lineage>
        <taxon>Eukaryota</taxon>
        <taxon>Viridiplantae</taxon>
        <taxon>Streptophyta</taxon>
        <taxon>Embryophyta</taxon>
        <taxon>Tracheophyta</taxon>
        <taxon>Spermatophyta</taxon>
        <taxon>Magnoliopsida</taxon>
        <taxon>eudicotyledons</taxon>
        <taxon>Gunneridae</taxon>
        <taxon>Pentapetalae</taxon>
        <taxon>rosids</taxon>
        <taxon>malvids</taxon>
        <taxon>Brassicales</taxon>
        <taxon>Brassicaceae</taxon>
        <taxon>Arabideae</taxon>
        <taxon>Arabis</taxon>
    </lineage>
</organism>
<sequence length="259" mass="30683">MRPVFVGNFEYETRHSDLERLFGKYGRLERVDMKSGYAFVYFEDERDAEDAIRRIDNAPFGYEKRRLSVEWAKGERGRPRGEGKAVSNMKPTKTLFVINFDPNRTKEHDIEKHFEPYGKVINVRIRRNFSFIQFATQEDATKALEATQRSKILDRVVSVEYALKDDDERDERHAGGSPRRSLSPAYCRRPSPDYGRPRSPEYDRYKGSAAYDRHRSPAAYDRRRSPAAYDRRRSPAAYERRRSPDYGRQRSPVYDRYRR</sequence>
<dbReference type="Proteomes" id="UP000489600">
    <property type="component" value="Unassembled WGS sequence"/>
</dbReference>
<feature type="domain" description="RRM" evidence="12">
    <location>
        <begin position="2"/>
        <end position="74"/>
    </location>
</feature>
<feature type="domain" description="RRM" evidence="12">
    <location>
        <begin position="93"/>
        <end position="164"/>
    </location>
</feature>
<dbReference type="GO" id="GO:0008380">
    <property type="term" value="P:RNA splicing"/>
    <property type="evidence" value="ECO:0007669"/>
    <property type="project" value="UniProtKB-KW"/>
</dbReference>
<keyword evidence="5" id="KW-0677">Repeat</keyword>
<evidence type="ECO:0000256" key="7">
    <source>
        <dbReference type="ARBA" id="ARBA00023187"/>
    </source>
</evidence>
<keyword evidence="3" id="KW-0507">mRNA processing</keyword>
<evidence type="ECO:0000259" key="12">
    <source>
        <dbReference type="PROSITE" id="PS50102"/>
    </source>
</evidence>
<evidence type="ECO:0000313" key="14">
    <source>
        <dbReference type="Proteomes" id="UP000489600"/>
    </source>
</evidence>
<evidence type="ECO:0000256" key="8">
    <source>
        <dbReference type="ARBA" id="ARBA00023242"/>
    </source>
</evidence>
<dbReference type="EMBL" id="CABITT030000005">
    <property type="protein sequence ID" value="VVB06555.1"/>
    <property type="molecule type" value="Genomic_DNA"/>
</dbReference>
<dbReference type="FunFam" id="3.30.70.330:FF:000299">
    <property type="entry name" value="Serine/arginine-rich splicing factor RS31"/>
    <property type="match status" value="1"/>
</dbReference>
<dbReference type="InterPro" id="IPR000504">
    <property type="entry name" value="RRM_dom"/>
</dbReference>
<dbReference type="SUPFAM" id="SSF54928">
    <property type="entry name" value="RNA-binding domain, RBD"/>
    <property type="match status" value="1"/>
</dbReference>
<evidence type="ECO:0000256" key="6">
    <source>
        <dbReference type="ARBA" id="ARBA00022884"/>
    </source>
</evidence>
<evidence type="ECO:0000256" key="10">
    <source>
        <dbReference type="PROSITE-ProRule" id="PRU00176"/>
    </source>
</evidence>
<gene>
    <name evidence="13" type="ORF">ANE_LOCUS16999</name>
</gene>
<keyword evidence="7" id="KW-0508">mRNA splicing</keyword>
<keyword evidence="2" id="KW-0597">Phosphoprotein</keyword>